<keyword evidence="6" id="KW-0460">Magnesium</keyword>
<dbReference type="Pfam" id="PF03454">
    <property type="entry name" value="MoeA_C"/>
    <property type="match status" value="1"/>
</dbReference>
<evidence type="ECO:0000256" key="3">
    <source>
        <dbReference type="ARBA" id="ARBA00010763"/>
    </source>
</evidence>
<keyword evidence="9" id="KW-1185">Reference proteome</keyword>
<proteinExistence type="inferred from homology"/>
<dbReference type="InterPro" id="IPR036135">
    <property type="entry name" value="MoeA_linker/N_sf"/>
</dbReference>
<dbReference type="SUPFAM" id="SSF63867">
    <property type="entry name" value="MoeA C-terminal domain-like"/>
    <property type="match status" value="1"/>
</dbReference>
<keyword evidence="4 6" id="KW-0501">Molybdenum cofactor biosynthesis</keyword>
<comment type="pathway">
    <text evidence="2 6">Cofactor biosynthesis; molybdopterin biosynthesis.</text>
</comment>
<evidence type="ECO:0000313" key="9">
    <source>
        <dbReference type="Proteomes" id="UP001424459"/>
    </source>
</evidence>
<accession>A0ABP7U068</accession>
<dbReference type="Proteomes" id="UP001424459">
    <property type="component" value="Unassembled WGS sequence"/>
</dbReference>
<dbReference type="EC" id="2.10.1.1" evidence="6"/>
<dbReference type="Gene3D" id="3.40.980.10">
    <property type="entry name" value="MoaB/Mog-like domain"/>
    <property type="match status" value="1"/>
</dbReference>
<comment type="function">
    <text evidence="1 6">Catalyzes the insertion of molybdate into adenylated molybdopterin with the concomitant release of AMP.</text>
</comment>
<protein>
    <recommendedName>
        <fullName evidence="6">Molybdopterin molybdenumtransferase</fullName>
        <ecNumber evidence="6">2.10.1.1</ecNumber>
    </recommendedName>
</protein>
<comment type="cofactor">
    <cofactor evidence="6">
        <name>Mg(2+)</name>
        <dbReference type="ChEBI" id="CHEBI:18420"/>
    </cofactor>
</comment>
<dbReference type="NCBIfam" id="TIGR00177">
    <property type="entry name" value="molyb_syn"/>
    <property type="match status" value="1"/>
</dbReference>
<dbReference type="PANTHER" id="PTHR10192:SF5">
    <property type="entry name" value="GEPHYRIN"/>
    <property type="match status" value="1"/>
</dbReference>
<keyword evidence="6" id="KW-0808">Transferase</keyword>
<sequence>MISFDAAFALLAGAARPLGSETVPLAEAAGRILVEPVHAMVDAPFADLSSMDGYAVREADLAALPAALPVAGESAAGGGPVASLPPGAAMRIFTGAPVPAGADRVVMQEQVRREGDRALFDERPGAARFIRVAGSDFRTGDLLLAAGTRLDPRNLVAAAAGDVGEVTVGRRPRVGLIATGDELAEPGRARAARGQIPDSISVALAALVAEAGGLVAGQRRLRDDPAALREGAAAALAEANLVVVTGGASVGERDYAKTMFAEIGLDLIFSKVAIKPGKPVWLGRVGHRLVLGLPGNPTSALVTARLFLLPLLRGLSGGEPRDALRWRMAPLGRALEATGPRETFARAVLEDGAVKLLGQQDSGAQLALAQAELLIRLAPGTAPVPAGTMVPVLDF</sequence>
<dbReference type="NCBIfam" id="NF045515">
    <property type="entry name" value="Glp_gephyrin"/>
    <property type="match status" value="1"/>
</dbReference>
<evidence type="ECO:0000256" key="1">
    <source>
        <dbReference type="ARBA" id="ARBA00002901"/>
    </source>
</evidence>
<evidence type="ECO:0000256" key="4">
    <source>
        <dbReference type="ARBA" id="ARBA00023150"/>
    </source>
</evidence>
<evidence type="ECO:0000256" key="6">
    <source>
        <dbReference type="RuleBase" id="RU365090"/>
    </source>
</evidence>
<evidence type="ECO:0000256" key="5">
    <source>
        <dbReference type="ARBA" id="ARBA00047317"/>
    </source>
</evidence>
<dbReference type="Pfam" id="PF03453">
    <property type="entry name" value="MoeA_N"/>
    <property type="match status" value="1"/>
</dbReference>
<dbReference type="PANTHER" id="PTHR10192">
    <property type="entry name" value="MOLYBDOPTERIN BIOSYNTHESIS PROTEIN"/>
    <property type="match status" value="1"/>
</dbReference>
<dbReference type="InterPro" id="IPR038987">
    <property type="entry name" value="MoeA-like"/>
</dbReference>
<dbReference type="InterPro" id="IPR036425">
    <property type="entry name" value="MoaB/Mog-like_dom_sf"/>
</dbReference>
<dbReference type="SUPFAM" id="SSF63882">
    <property type="entry name" value="MoeA N-terminal region -like"/>
    <property type="match status" value="1"/>
</dbReference>
<dbReference type="EMBL" id="BAABBR010000001">
    <property type="protein sequence ID" value="GAA4033870.1"/>
    <property type="molecule type" value="Genomic_DNA"/>
</dbReference>
<dbReference type="InterPro" id="IPR005111">
    <property type="entry name" value="MoeA_C_domain_IV"/>
</dbReference>
<keyword evidence="6" id="KW-0479">Metal-binding</keyword>
<evidence type="ECO:0000313" key="8">
    <source>
        <dbReference type="EMBL" id="GAA4033870.1"/>
    </source>
</evidence>
<comment type="similarity">
    <text evidence="3 6">Belongs to the MoeA family.</text>
</comment>
<dbReference type="RefSeq" id="WP_344696150.1">
    <property type="nucleotide sequence ID" value="NZ_BAABBR010000001.1"/>
</dbReference>
<dbReference type="Gene3D" id="2.40.340.10">
    <property type="entry name" value="MoeA, C-terminal, domain IV"/>
    <property type="match status" value="1"/>
</dbReference>
<name>A0ABP7U068_9SPHN</name>
<gene>
    <name evidence="8" type="ORF">GCM10022281_12280</name>
</gene>
<feature type="domain" description="MoaB/Mog" evidence="7">
    <location>
        <begin position="175"/>
        <end position="314"/>
    </location>
</feature>
<comment type="catalytic activity">
    <reaction evidence="5">
        <text>adenylyl-molybdopterin + molybdate = Mo-molybdopterin + AMP + H(+)</text>
        <dbReference type="Rhea" id="RHEA:35047"/>
        <dbReference type="ChEBI" id="CHEBI:15378"/>
        <dbReference type="ChEBI" id="CHEBI:36264"/>
        <dbReference type="ChEBI" id="CHEBI:62727"/>
        <dbReference type="ChEBI" id="CHEBI:71302"/>
        <dbReference type="ChEBI" id="CHEBI:456215"/>
        <dbReference type="EC" id="2.10.1.1"/>
    </reaction>
</comment>
<dbReference type="InterPro" id="IPR036688">
    <property type="entry name" value="MoeA_C_domain_IV_sf"/>
</dbReference>
<dbReference type="SUPFAM" id="SSF53218">
    <property type="entry name" value="Molybdenum cofactor biosynthesis proteins"/>
    <property type="match status" value="1"/>
</dbReference>
<dbReference type="InterPro" id="IPR005110">
    <property type="entry name" value="MoeA_linker/N"/>
</dbReference>
<dbReference type="CDD" id="cd00887">
    <property type="entry name" value="MoeA"/>
    <property type="match status" value="1"/>
</dbReference>
<evidence type="ECO:0000259" key="7">
    <source>
        <dbReference type="SMART" id="SM00852"/>
    </source>
</evidence>
<organism evidence="8 9">
    <name type="scientific">Sphingomonas rosea</name>
    <dbReference type="NCBI Taxonomy" id="335605"/>
    <lineage>
        <taxon>Bacteria</taxon>
        <taxon>Pseudomonadati</taxon>
        <taxon>Pseudomonadota</taxon>
        <taxon>Alphaproteobacteria</taxon>
        <taxon>Sphingomonadales</taxon>
        <taxon>Sphingomonadaceae</taxon>
        <taxon>Sphingomonas</taxon>
    </lineage>
</organism>
<dbReference type="InterPro" id="IPR001453">
    <property type="entry name" value="MoaB/Mog_dom"/>
</dbReference>
<comment type="caution">
    <text evidence="8">The sequence shown here is derived from an EMBL/GenBank/DDBJ whole genome shotgun (WGS) entry which is preliminary data.</text>
</comment>
<keyword evidence="6" id="KW-0500">Molybdenum</keyword>
<reference evidence="9" key="1">
    <citation type="journal article" date="2019" name="Int. J. Syst. Evol. Microbiol.">
        <title>The Global Catalogue of Microorganisms (GCM) 10K type strain sequencing project: providing services to taxonomists for standard genome sequencing and annotation.</title>
        <authorList>
            <consortium name="The Broad Institute Genomics Platform"/>
            <consortium name="The Broad Institute Genome Sequencing Center for Infectious Disease"/>
            <person name="Wu L."/>
            <person name="Ma J."/>
        </authorList>
    </citation>
    <scope>NUCLEOTIDE SEQUENCE [LARGE SCALE GENOMIC DNA]</scope>
    <source>
        <strain evidence="9">JCM 17564</strain>
    </source>
</reference>
<evidence type="ECO:0000256" key="2">
    <source>
        <dbReference type="ARBA" id="ARBA00005046"/>
    </source>
</evidence>
<dbReference type="Gene3D" id="2.170.190.11">
    <property type="entry name" value="Molybdopterin biosynthesis moea protein, domain 3"/>
    <property type="match status" value="1"/>
</dbReference>
<dbReference type="Pfam" id="PF00994">
    <property type="entry name" value="MoCF_biosynth"/>
    <property type="match status" value="1"/>
</dbReference>
<dbReference type="SMART" id="SM00852">
    <property type="entry name" value="MoCF_biosynth"/>
    <property type="match status" value="1"/>
</dbReference>
<dbReference type="Gene3D" id="3.90.105.10">
    <property type="entry name" value="Molybdopterin biosynthesis moea protein, domain 2"/>
    <property type="match status" value="1"/>
</dbReference>